<gene>
    <name evidence="3" type="ORF">DFH08DRAFT_972622</name>
</gene>
<evidence type="ECO:0000256" key="1">
    <source>
        <dbReference type="SAM" id="Phobius"/>
    </source>
</evidence>
<dbReference type="Proteomes" id="UP001218218">
    <property type="component" value="Unassembled WGS sequence"/>
</dbReference>
<proteinExistence type="predicted"/>
<evidence type="ECO:0000256" key="2">
    <source>
        <dbReference type="SAM" id="SignalP"/>
    </source>
</evidence>
<sequence length="255" mass="26233">MMIKFSTVFGFAAAAGLAAAAAVNTPRAALSACASAIDGILSSSDPGINCLAPGALNAIVQTGSQNLSVEVVGGQIDHWLTQIAPILEGIANNISAGCGSSFSNTPLPPALSLITTFKNDYPVIQEMMCLQNTAANNKFCMTELLTQANLGSFKLAADKPEVLAQLLTASFNLDCNECTKAAWTLAKTIAPSFGTTPVDAVCGANFTATLNTTAKGVTQLAVRKEFSTSKNGVAALAIPMFTGFLLATLMFASLV</sequence>
<keyword evidence="1" id="KW-0472">Membrane</keyword>
<accession>A0AAD6ZBA6</accession>
<dbReference type="EMBL" id="JARIHO010000066">
    <property type="protein sequence ID" value="KAJ7314572.1"/>
    <property type="molecule type" value="Genomic_DNA"/>
</dbReference>
<keyword evidence="1" id="KW-0812">Transmembrane</keyword>
<name>A0AAD6ZBA6_9AGAR</name>
<feature type="transmembrane region" description="Helical" evidence="1">
    <location>
        <begin position="233"/>
        <end position="254"/>
    </location>
</feature>
<feature type="signal peptide" evidence="2">
    <location>
        <begin position="1"/>
        <end position="20"/>
    </location>
</feature>
<reference evidence="3" key="1">
    <citation type="submission" date="2023-03" db="EMBL/GenBank/DDBJ databases">
        <title>Massive genome expansion in bonnet fungi (Mycena s.s.) driven by repeated elements and novel gene families across ecological guilds.</title>
        <authorList>
            <consortium name="Lawrence Berkeley National Laboratory"/>
            <person name="Harder C.B."/>
            <person name="Miyauchi S."/>
            <person name="Viragh M."/>
            <person name="Kuo A."/>
            <person name="Thoen E."/>
            <person name="Andreopoulos B."/>
            <person name="Lu D."/>
            <person name="Skrede I."/>
            <person name="Drula E."/>
            <person name="Henrissat B."/>
            <person name="Morin E."/>
            <person name="Kohler A."/>
            <person name="Barry K."/>
            <person name="LaButti K."/>
            <person name="Morin E."/>
            <person name="Salamov A."/>
            <person name="Lipzen A."/>
            <person name="Mereny Z."/>
            <person name="Hegedus B."/>
            <person name="Baldrian P."/>
            <person name="Stursova M."/>
            <person name="Weitz H."/>
            <person name="Taylor A."/>
            <person name="Grigoriev I.V."/>
            <person name="Nagy L.G."/>
            <person name="Martin F."/>
            <person name="Kauserud H."/>
        </authorList>
    </citation>
    <scope>NUCLEOTIDE SEQUENCE</scope>
    <source>
        <strain evidence="3">CBHHK002</strain>
    </source>
</reference>
<organism evidence="3 4">
    <name type="scientific">Mycena albidolilacea</name>
    <dbReference type="NCBI Taxonomy" id="1033008"/>
    <lineage>
        <taxon>Eukaryota</taxon>
        <taxon>Fungi</taxon>
        <taxon>Dikarya</taxon>
        <taxon>Basidiomycota</taxon>
        <taxon>Agaricomycotina</taxon>
        <taxon>Agaricomycetes</taxon>
        <taxon>Agaricomycetidae</taxon>
        <taxon>Agaricales</taxon>
        <taxon>Marasmiineae</taxon>
        <taxon>Mycenaceae</taxon>
        <taxon>Mycena</taxon>
    </lineage>
</organism>
<feature type="chain" id="PRO_5042078940" evidence="2">
    <location>
        <begin position="21"/>
        <end position="255"/>
    </location>
</feature>
<keyword evidence="2" id="KW-0732">Signal</keyword>
<keyword evidence="4" id="KW-1185">Reference proteome</keyword>
<evidence type="ECO:0000313" key="3">
    <source>
        <dbReference type="EMBL" id="KAJ7314572.1"/>
    </source>
</evidence>
<dbReference type="AlphaFoldDB" id="A0AAD6ZBA6"/>
<keyword evidence="1" id="KW-1133">Transmembrane helix</keyword>
<comment type="caution">
    <text evidence="3">The sequence shown here is derived from an EMBL/GenBank/DDBJ whole genome shotgun (WGS) entry which is preliminary data.</text>
</comment>
<evidence type="ECO:0000313" key="4">
    <source>
        <dbReference type="Proteomes" id="UP001218218"/>
    </source>
</evidence>
<protein>
    <submittedName>
        <fullName evidence="3">Uncharacterized protein</fullName>
    </submittedName>
</protein>